<comment type="caution">
    <text evidence="1">The sequence shown here is derived from an EMBL/GenBank/DDBJ whole genome shotgun (WGS) entry which is preliminary data.</text>
</comment>
<sequence length="87" mass="9468">MTAGSGKIVPQPKSMAPRGSRLVGAAWSMAMARKPILIGNLAHHDLMTIGKMLRRKFPLAKDDPFRGVMERLSQVPFPATGRDKGRG</sequence>
<dbReference type="Proteomes" id="UP000015525">
    <property type="component" value="Unassembled WGS sequence"/>
</dbReference>
<evidence type="ECO:0000313" key="1">
    <source>
        <dbReference type="EMBL" id="EQB14782.1"/>
    </source>
</evidence>
<protein>
    <submittedName>
        <fullName evidence="1">Uncharacterized protein</fullName>
    </submittedName>
</protein>
<accession>T0HP46</accession>
<dbReference type="AlphaFoldDB" id="T0HP46"/>
<gene>
    <name evidence="1" type="ORF">L288_01105</name>
</gene>
<organism evidence="1 2">
    <name type="scientific">Sphingobium quisquiliarum P25</name>
    <dbReference type="NCBI Taxonomy" id="1329909"/>
    <lineage>
        <taxon>Bacteria</taxon>
        <taxon>Pseudomonadati</taxon>
        <taxon>Pseudomonadota</taxon>
        <taxon>Alphaproteobacteria</taxon>
        <taxon>Sphingomonadales</taxon>
        <taxon>Sphingomonadaceae</taxon>
        <taxon>Sphingobium</taxon>
    </lineage>
</organism>
<dbReference type="EMBL" id="ATHO01000007">
    <property type="protein sequence ID" value="EQB14782.1"/>
    <property type="molecule type" value="Genomic_DNA"/>
</dbReference>
<keyword evidence="2" id="KW-1185">Reference proteome</keyword>
<dbReference type="PATRIC" id="fig|1329909.3.peg.198"/>
<proteinExistence type="predicted"/>
<name>T0HP46_9SPHN</name>
<reference evidence="1 2" key="1">
    <citation type="journal article" date="2013" name="Genome Announc.">
        <title>Draft Genome Sequence of Sphingobium quisquiliarum Strain P25T, a Novel Hexachlorocyclohexane (HCH)-Degrading Bacterium Isolated from an HCH Dumpsite.</title>
        <authorList>
            <person name="Kumar Singh A."/>
            <person name="Sangwan N."/>
            <person name="Sharma A."/>
            <person name="Gupta V."/>
            <person name="Khurana J.P."/>
            <person name="Lal R."/>
        </authorList>
    </citation>
    <scope>NUCLEOTIDE SEQUENCE [LARGE SCALE GENOMIC DNA]</scope>
    <source>
        <strain evidence="1 2">P25</strain>
    </source>
</reference>
<evidence type="ECO:0000313" key="2">
    <source>
        <dbReference type="Proteomes" id="UP000015525"/>
    </source>
</evidence>